<comment type="similarity">
    <text evidence="3">Belongs to the HARBI1 family.</text>
</comment>
<evidence type="ECO:0000256" key="2">
    <source>
        <dbReference type="ARBA" id="ARBA00004123"/>
    </source>
</evidence>
<evidence type="ECO:0000256" key="1">
    <source>
        <dbReference type="ARBA" id="ARBA00001968"/>
    </source>
</evidence>
<keyword evidence="4" id="KW-0540">Nuclease</keyword>
<keyword evidence="6" id="KW-0378">Hydrolase</keyword>
<feature type="domain" description="DDE Tnp4" evidence="8">
    <location>
        <begin position="109"/>
        <end position="273"/>
    </location>
</feature>
<reference evidence="10" key="1">
    <citation type="submission" date="2025-08" db="UniProtKB">
        <authorList>
            <consortium name="RefSeq"/>
        </authorList>
    </citation>
    <scope>IDENTIFICATION</scope>
    <source>
        <tissue evidence="10">Whole body</tissue>
    </source>
</reference>
<dbReference type="Proteomes" id="UP000504618">
    <property type="component" value="Unplaced"/>
</dbReference>
<keyword evidence="7" id="KW-0539">Nucleus</keyword>
<evidence type="ECO:0000256" key="5">
    <source>
        <dbReference type="ARBA" id="ARBA00022723"/>
    </source>
</evidence>
<dbReference type="GO" id="GO:0046872">
    <property type="term" value="F:metal ion binding"/>
    <property type="evidence" value="ECO:0007669"/>
    <property type="project" value="UniProtKB-KW"/>
</dbReference>
<dbReference type="GO" id="GO:0005634">
    <property type="term" value="C:nucleus"/>
    <property type="evidence" value="ECO:0007669"/>
    <property type="project" value="UniProtKB-SubCell"/>
</dbReference>
<dbReference type="OrthoDB" id="7537814at2759"/>
<sequence>MPDYSFDELLNLIEPIIRKQETNCRKPIPPAIRLLITLRYLASGDLMSSLAMSYRLGKSTVSGIIQETCEAIWETLQHRVLFQPSQQRWKEIADDFSRKWNFPHCIGAIDGKHVVIQAPPYAGSTFYNYKGQHSIVLMAIVSASYEFLMVDIGAQGRHHDGGIFKGSIMGQRFENRQMELPPPCSLPNSNILVPYILVGDAAFQLNEYTLRPYPGNRLNRIREIFNKRLSRARRVVENAFGIMASKWRIYRKPINASLKTIESIVKATVCLHNFLLSTPYYANSINTCQNFVQENATAFENIRSMGSNTHSRLAAQIRDIFAQYFVEVGSVPWQDAYVLNAST</sequence>
<evidence type="ECO:0000259" key="8">
    <source>
        <dbReference type="Pfam" id="PF13359"/>
    </source>
</evidence>
<dbReference type="PANTHER" id="PTHR22930:SF269">
    <property type="entry name" value="NUCLEASE HARBI1-LIKE PROTEIN"/>
    <property type="match status" value="1"/>
</dbReference>
<comment type="cofactor">
    <cofactor evidence="1">
        <name>a divalent metal cation</name>
        <dbReference type="ChEBI" id="CHEBI:60240"/>
    </cofactor>
</comment>
<keyword evidence="9" id="KW-1185">Reference proteome</keyword>
<evidence type="ECO:0000256" key="4">
    <source>
        <dbReference type="ARBA" id="ARBA00022722"/>
    </source>
</evidence>
<name>A0A6J1PL25_9HYME</name>
<dbReference type="Pfam" id="PF13359">
    <property type="entry name" value="DDE_Tnp_4"/>
    <property type="match status" value="1"/>
</dbReference>
<dbReference type="GO" id="GO:0004518">
    <property type="term" value="F:nuclease activity"/>
    <property type="evidence" value="ECO:0007669"/>
    <property type="project" value="UniProtKB-KW"/>
</dbReference>
<dbReference type="PANTHER" id="PTHR22930">
    <property type="match status" value="1"/>
</dbReference>
<proteinExistence type="inferred from homology"/>
<protein>
    <submittedName>
        <fullName evidence="10">Protein ANTAGONIST OF LIKE HETEROCHROMATIN PROTEIN 1-like</fullName>
    </submittedName>
</protein>
<organism evidence="9 10">
    <name type="scientific">Temnothorax curvispinosus</name>
    <dbReference type="NCBI Taxonomy" id="300111"/>
    <lineage>
        <taxon>Eukaryota</taxon>
        <taxon>Metazoa</taxon>
        <taxon>Ecdysozoa</taxon>
        <taxon>Arthropoda</taxon>
        <taxon>Hexapoda</taxon>
        <taxon>Insecta</taxon>
        <taxon>Pterygota</taxon>
        <taxon>Neoptera</taxon>
        <taxon>Endopterygota</taxon>
        <taxon>Hymenoptera</taxon>
        <taxon>Apocrita</taxon>
        <taxon>Aculeata</taxon>
        <taxon>Formicoidea</taxon>
        <taxon>Formicidae</taxon>
        <taxon>Myrmicinae</taxon>
        <taxon>Temnothorax</taxon>
    </lineage>
</organism>
<dbReference type="InterPro" id="IPR045249">
    <property type="entry name" value="HARBI1-like"/>
</dbReference>
<evidence type="ECO:0000313" key="9">
    <source>
        <dbReference type="Proteomes" id="UP000504618"/>
    </source>
</evidence>
<accession>A0A6J1PL25</accession>
<evidence type="ECO:0000256" key="6">
    <source>
        <dbReference type="ARBA" id="ARBA00022801"/>
    </source>
</evidence>
<keyword evidence="5" id="KW-0479">Metal-binding</keyword>
<dbReference type="InterPro" id="IPR027806">
    <property type="entry name" value="HARBI1_dom"/>
</dbReference>
<evidence type="ECO:0000256" key="7">
    <source>
        <dbReference type="ARBA" id="ARBA00023242"/>
    </source>
</evidence>
<gene>
    <name evidence="10" type="primary">LOC112453684</name>
</gene>
<dbReference type="GeneID" id="112453684"/>
<evidence type="ECO:0000256" key="3">
    <source>
        <dbReference type="ARBA" id="ARBA00006958"/>
    </source>
</evidence>
<dbReference type="AlphaFoldDB" id="A0A6J1PL25"/>
<dbReference type="GO" id="GO:0016787">
    <property type="term" value="F:hydrolase activity"/>
    <property type="evidence" value="ECO:0007669"/>
    <property type="project" value="UniProtKB-KW"/>
</dbReference>
<evidence type="ECO:0000313" key="10">
    <source>
        <dbReference type="RefSeq" id="XP_024870339.1"/>
    </source>
</evidence>
<dbReference type="RefSeq" id="XP_024870339.1">
    <property type="nucleotide sequence ID" value="XM_025014571.1"/>
</dbReference>
<comment type="subcellular location">
    <subcellularLocation>
        <location evidence="2">Nucleus</location>
    </subcellularLocation>
</comment>